<dbReference type="AlphaFoldDB" id="A0A1Y2N874"/>
<keyword evidence="2" id="KW-0521">NADP</keyword>
<evidence type="ECO:0000256" key="2">
    <source>
        <dbReference type="ARBA" id="ARBA00022857"/>
    </source>
</evidence>
<proteinExistence type="inferred from homology"/>
<sequence length="343" mass="36074">MLLLLDKRWGSPYRSVCKPEKLSVSVTEEIVIKEMTMDQAVLVTGATGKQGGAVARAAQAAGLPVRALVRDPGTEQARALADAGIDLVTGDLDDPSSVAAAARGVRAVFSVQMPDLTDPLGDRELRHARTIADAVRAAGVEQVVHTSVSGAGVHGLAGAVDPRTWGEQMAHYWSTKLAAERLLTGSGASRVTVLRPSGFMENFLQPSMYNAGGDPERMVLAADADAEQAWIALADIGAAGAAALADPDRFDGVVLELAGDLLSFRAAAAALSEAWDLAITVTDDPEIARTAGLPEMFVLAQQFTVRHPAPAVPRTARDLGLPTTRFADWAAAQRQTLRLPSAR</sequence>
<gene>
    <name evidence="4" type="primary">azoB_1</name>
    <name evidence="4" type="ORF">BG845_00618</name>
</gene>
<evidence type="ECO:0000313" key="4">
    <source>
        <dbReference type="EMBL" id="OSY43672.1"/>
    </source>
</evidence>
<dbReference type="EMBL" id="MIGB01000002">
    <property type="protein sequence ID" value="OSY43672.1"/>
    <property type="molecule type" value="Genomic_DNA"/>
</dbReference>
<reference evidence="4 5" key="1">
    <citation type="submission" date="2016-09" db="EMBL/GenBank/DDBJ databases">
        <title>Pseudonocardia autotrophica DSM535, a candidate organism with high potential of specific P450 cytochromes.</title>
        <authorList>
            <person name="Grumaz C."/>
            <person name="Vainshtein Y."/>
            <person name="Kirstahler P."/>
            <person name="Sohn K."/>
        </authorList>
    </citation>
    <scope>NUCLEOTIDE SEQUENCE [LARGE SCALE GENOMIC DNA]</scope>
    <source>
        <strain evidence="4 5">DSM 535</strain>
    </source>
</reference>
<dbReference type="Gene3D" id="3.40.50.720">
    <property type="entry name" value="NAD(P)-binding Rossmann-like Domain"/>
    <property type="match status" value="1"/>
</dbReference>
<dbReference type="Proteomes" id="UP000194360">
    <property type="component" value="Unassembled WGS sequence"/>
</dbReference>
<evidence type="ECO:0000259" key="3">
    <source>
        <dbReference type="Pfam" id="PF05368"/>
    </source>
</evidence>
<comment type="similarity">
    <text evidence="1">Belongs to the NmrA-type oxidoreductase family.</text>
</comment>
<dbReference type="PANTHER" id="PTHR42748:SF7">
    <property type="entry name" value="NMRA LIKE REDOX SENSOR 1-RELATED"/>
    <property type="match status" value="1"/>
</dbReference>
<evidence type="ECO:0000313" key="5">
    <source>
        <dbReference type="Proteomes" id="UP000194360"/>
    </source>
</evidence>
<dbReference type="SUPFAM" id="SSF51735">
    <property type="entry name" value="NAD(P)-binding Rossmann-fold domains"/>
    <property type="match status" value="1"/>
</dbReference>
<dbReference type="InterPro" id="IPR008030">
    <property type="entry name" value="NmrA-like"/>
</dbReference>
<comment type="caution">
    <text evidence="4">The sequence shown here is derived from an EMBL/GenBank/DDBJ whole genome shotgun (WGS) entry which is preliminary data.</text>
</comment>
<feature type="domain" description="NmrA-like" evidence="3">
    <location>
        <begin position="37"/>
        <end position="278"/>
    </location>
</feature>
<dbReference type="STRING" id="2074.BG845_00618"/>
<name>A0A1Y2N874_PSEAH</name>
<evidence type="ECO:0000256" key="1">
    <source>
        <dbReference type="ARBA" id="ARBA00006328"/>
    </source>
</evidence>
<dbReference type="Pfam" id="PF05368">
    <property type="entry name" value="NmrA"/>
    <property type="match status" value="1"/>
</dbReference>
<dbReference type="PANTHER" id="PTHR42748">
    <property type="entry name" value="NITROGEN METABOLITE REPRESSION PROTEIN NMRA FAMILY MEMBER"/>
    <property type="match status" value="1"/>
</dbReference>
<keyword evidence="5" id="KW-1185">Reference proteome</keyword>
<dbReference type="GO" id="GO:0016491">
    <property type="term" value="F:oxidoreductase activity"/>
    <property type="evidence" value="ECO:0007669"/>
    <property type="project" value="UniProtKB-KW"/>
</dbReference>
<protein>
    <submittedName>
        <fullName evidence="4">NAD(P)H azoreductase</fullName>
        <ecNumber evidence="4">1.7.-.-</ecNumber>
    </submittedName>
</protein>
<keyword evidence="4" id="KW-0560">Oxidoreductase</keyword>
<dbReference type="EC" id="1.7.-.-" evidence="4"/>
<dbReference type="InterPro" id="IPR036291">
    <property type="entry name" value="NAD(P)-bd_dom_sf"/>
</dbReference>
<dbReference type="Gene3D" id="3.90.25.10">
    <property type="entry name" value="UDP-galactose 4-epimerase, domain 1"/>
    <property type="match status" value="1"/>
</dbReference>
<accession>A0A1Y2N874</accession>
<organism evidence="4 5">
    <name type="scientific">Pseudonocardia autotrophica</name>
    <name type="common">Amycolata autotrophica</name>
    <name type="synonym">Nocardia autotrophica</name>
    <dbReference type="NCBI Taxonomy" id="2074"/>
    <lineage>
        <taxon>Bacteria</taxon>
        <taxon>Bacillati</taxon>
        <taxon>Actinomycetota</taxon>
        <taxon>Actinomycetes</taxon>
        <taxon>Pseudonocardiales</taxon>
        <taxon>Pseudonocardiaceae</taxon>
        <taxon>Pseudonocardia</taxon>
    </lineage>
</organism>
<dbReference type="InterPro" id="IPR051164">
    <property type="entry name" value="NmrA-like_oxidored"/>
</dbReference>